<dbReference type="AlphaFoldDB" id="A0ABD1XRF9"/>
<dbReference type="Proteomes" id="UP001605036">
    <property type="component" value="Unassembled WGS sequence"/>
</dbReference>
<evidence type="ECO:0000313" key="2">
    <source>
        <dbReference type="Proteomes" id="UP001605036"/>
    </source>
</evidence>
<dbReference type="InterPro" id="IPR050796">
    <property type="entry name" value="SCF_F-box_component"/>
</dbReference>
<keyword evidence="2" id="KW-1185">Reference proteome</keyword>
<dbReference type="PANTHER" id="PTHR31672">
    <property type="entry name" value="BNACNNG10540D PROTEIN"/>
    <property type="match status" value="1"/>
</dbReference>
<gene>
    <name evidence="1" type="ORF">R1flu_023061</name>
</gene>
<dbReference type="PANTHER" id="PTHR31672:SF2">
    <property type="entry name" value="F-BOX DOMAIN-CONTAINING PROTEIN"/>
    <property type="match status" value="1"/>
</dbReference>
<sequence>MSISARSFSNSTAVLQVHRKRVILTQSGGDQIHTQLQSFLVEVQTDENFELTVSSYRRWGFGAVQSSQASSSLVTSNGGGSRGTYVENFAIRYNTQALEGALLCTLEHRKAGMEAVVTVVNLLSGKSRRVECPGIIGEPWNPIAQPPILKLVGDGSFKILVRDHDRWWGQDRLQTQVYSSKSDTWDSSLHRGKALRRVNLDFQGNQVYPAGHAYLDGTLYWLEGVADEDQNVGLVRVFMEEECHFPWRLTSSDDNHDEWLRGIDPLIEFQPVDNLCLKRINISALRCGLRTVLAVVFLYHYGPGEEWSAQIKLYQVERKDWTSLQVTELSSSTTLLSTGLLKENFVFQADDDSIYVCDEHLTSYHLELNSWTDHGALPDAAFWERNCLKQCFKFDPRLNPFMVP</sequence>
<proteinExistence type="predicted"/>
<organism evidence="1 2">
    <name type="scientific">Riccia fluitans</name>
    <dbReference type="NCBI Taxonomy" id="41844"/>
    <lineage>
        <taxon>Eukaryota</taxon>
        <taxon>Viridiplantae</taxon>
        <taxon>Streptophyta</taxon>
        <taxon>Embryophyta</taxon>
        <taxon>Marchantiophyta</taxon>
        <taxon>Marchantiopsida</taxon>
        <taxon>Marchantiidae</taxon>
        <taxon>Marchantiales</taxon>
        <taxon>Ricciaceae</taxon>
        <taxon>Riccia</taxon>
    </lineage>
</organism>
<evidence type="ECO:0000313" key="1">
    <source>
        <dbReference type="EMBL" id="KAL2611369.1"/>
    </source>
</evidence>
<dbReference type="EMBL" id="JBHFFA010000007">
    <property type="protein sequence ID" value="KAL2611369.1"/>
    <property type="molecule type" value="Genomic_DNA"/>
</dbReference>
<reference evidence="1 2" key="1">
    <citation type="submission" date="2024-09" db="EMBL/GenBank/DDBJ databases">
        <title>Chromosome-scale assembly of Riccia fluitans.</title>
        <authorList>
            <person name="Paukszto L."/>
            <person name="Sawicki J."/>
            <person name="Karawczyk K."/>
            <person name="Piernik-Szablinska J."/>
            <person name="Szczecinska M."/>
            <person name="Mazdziarz M."/>
        </authorList>
    </citation>
    <scope>NUCLEOTIDE SEQUENCE [LARGE SCALE GENOMIC DNA]</scope>
    <source>
        <strain evidence="1">Rf_01</strain>
        <tissue evidence="1">Aerial parts of the thallus</tissue>
    </source>
</reference>
<comment type="caution">
    <text evidence="1">The sequence shown here is derived from an EMBL/GenBank/DDBJ whole genome shotgun (WGS) entry which is preliminary data.</text>
</comment>
<evidence type="ECO:0008006" key="3">
    <source>
        <dbReference type="Google" id="ProtNLM"/>
    </source>
</evidence>
<accession>A0ABD1XRF9</accession>
<name>A0ABD1XRF9_9MARC</name>
<protein>
    <recommendedName>
        <fullName evidence="3">F-box associated domain-containing protein</fullName>
    </recommendedName>
</protein>